<sequence length="51" mass="6003">MTTNLVQNIDYQTNIPINTTYLAWHEIIDAPSKTSRWLQICKIYIDNTEAF</sequence>
<dbReference type="Proteomes" id="UP000000709">
    <property type="component" value="Unassembled WGS sequence"/>
</dbReference>
<dbReference type="HOGENOM" id="CLU_3107925_0_0_1"/>
<protein>
    <submittedName>
        <fullName evidence="1">Uncharacterized protein</fullName>
    </submittedName>
</protein>
<dbReference type="InParanoid" id="G3AJN3"/>
<keyword evidence="2" id="KW-1185">Reference proteome</keyword>
<accession>G3AJN3</accession>
<evidence type="ECO:0000313" key="1">
    <source>
        <dbReference type="EMBL" id="EGW33934.1"/>
    </source>
</evidence>
<proteinExistence type="predicted"/>
<name>G3AJN3_SPAPN</name>
<dbReference type="RefSeq" id="XP_007373518.1">
    <property type="nucleotide sequence ID" value="XM_007373456.1"/>
</dbReference>
<dbReference type="KEGG" id="spaa:SPAPADRAFT_59318"/>
<dbReference type="EMBL" id="GL996500">
    <property type="protein sequence ID" value="EGW33934.1"/>
    <property type="molecule type" value="Genomic_DNA"/>
</dbReference>
<gene>
    <name evidence="1" type="ORF">SPAPADRAFT_59318</name>
</gene>
<organism evidence="2">
    <name type="scientific">Spathaspora passalidarum (strain NRRL Y-27907 / 11-Y1)</name>
    <dbReference type="NCBI Taxonomy" id="619300"/>
    <lineage>
        <taxon>Eukaryota</taxon>
        <taxon>Fungi</taxon>
        <taxon>Dikarya</taxon>
        <taxon>Ascomycota</taxon>
        <taxon>Saccharomycotina</taxon>
        <taxon>Pichiomycetes</taxon>
        <taxon>Debaryomycetaceae</taxon>
        <taxon>Spathaspora</taxon>
    </lineage>
</organism>
<evidence type="ECO:0000313" key="2">
    <source>
        <dbReference type="Proteomes" id="UP000000709"/>
    </source>
</evidence>
<reference evidence="1 2" key="1">
    <citation type="journal article" date="2011" name="Proc. Natl. Acad. Sci. U.S.A.">
        <title>Comparative genomics of xylose-fermenting fungi for enhanced biofuel production.</title>
        <authorList>
            <person name="Wohlbach D.J."/>
            <person name="Kuo A."/>
            <person name="Sato T.K."/>
            <person name="Potts K.M."/>
            <person name="Salamov A.A."/>
            <person name="LaButti K.M."/>
            <person name="Sun H."/>
            <person name="Clum A."/>
            <person name="Pangilinan J.L."/>
            <person name="Lindquist E.A."/>
            <person name="Lucas S."/>
            <person name="Lapidus A."/>
            <person name="Jin M."/>
            <person name="Gunawan C."/>
            <person name="Balan V."/>
            <person name="Dale B.E."/>
            <person name="Jeffries T.W."/>
            <person name="Zinkel R."/>
            <person name="Barry K.W."/>
            <person name="Grigoriev I.V."/>
            <person name="Gasch A.P."/>
        </authorList>
    </citation>
    <scope>NUCLEOTIDE SEQUENCE [LARGE SCALE GENOMIC DNA]</scope>
    <source>
        <strain evidence="2">NRRL Y-27907 / 11-Y1</strain>
    </source>
</reference>
<dbReference type="GeneID" id="18872865"/>
<dbReference type="AlphaFoldDB" id="G3AJN3"/>